<proteinExistence type="predicted"/>
<protein>
    <recommendedName>
        <fullName evidence="7">C2HC/C3H-type domain-containing protein</fullName>
    </recommendedName>
</protein>
<comment type="caution">
    <text evidence="8">The sequence shown here is derived from an EMBL/GenBank/DDBJ whole genome shotgun (WGS) entry which is preliminary data.</text>
</comment>
<dbReference type="Proteomes" id="UP001329430">
    <property type="component" value="Chromosome 7"/>
</dbReference>
<dbReference type="PROSITE" id="PS52027">
    <property type="entry name" value="ZF_C2HC_C3H"/>
    <property type="match status" value="1"/>
</dbReference>
<feature type="compositionally biased region" description="Low complexity" evidence="6">
    <location>
        <begin position="421"/>
        <end position="434"/>
    </location>
</feature>
<evidence type="ECO:0000256" key="2">
    <source>
        <dbReference type="ARBA" id="ARBA00022737"/>
    </source>
</evidence>
<organism evidence="8 9">
    <name type="scientific">Pyrocoelia pectoralis</name>
    <dbReference type="NCBI Taxonomy" id="417401"/>
    <lineage>
        <taxon>Eukaryota</taxon>
        <taxon>Metazoa</taxon>
        <taxon>Ecdysozoa</taxon>
        <taxon>Arthropoda</taxon>
        <taxon>Hexapoda</taxon>
        <taxon>Insecta</taxon>
        <taxon>Pterygota</taxon>
        <taxon>Neoptera</taxon>
        <taxon>Endopterygota</taxon>
        <taxon>Coleoptera</taxon>
        <taxon>Polyphaga</taxon>
        <taxon>Elateriformia</taxon>
        <taxon>Elateroidea</taxon>
        <taxon>Lampyridae</taxon>
        <taxon>Lampyrinae</taxon>
        <taxon>Pyrocoelia</taxon>
    </lineage>
</organism>
<evidence type="ECO:0000313" key="8">
    <source>
        <dbReference type="EMBL" id="KAK5641223.1"/>
    </source>
</evidence>
<feature type="compositionally biased region" description="Basic and acidic residues" evidence="6">
    <location>
        <begin position="590"/>
        <end position="599"/>
    </location>
</feature>
<reference evidence="8 9" key="1">
    <citation type="journal article" date="2024" name="Insects">
        <title>An Improved Chromosome-Level Genome Assembly of the Firefly Pyrocoelia pectoralis.</title>
        <authorList>
            <person name="Fu X."/>
            <person name="Meyer-Rochow V.B."/>
            <person name="Ballantyne L."/>
            <person name="Zhu X."/>
        </authorList>
    </citation>
    <scope>NUCLEOTIDE SEQUENCE [LARGE SCALE GENOMIC DNA]</scope>
    <source>
        <strain evidence="8">XCY_ONT2</strain>
    </source>
</reference>
<dbReference type="Pfam" id="PF13913">
    <property type="entry name" value="zf-C2HC_2"/>
    <property type="match status" value="2"/>
</dbReference>
<evidence type="ECO:0000256" key="4">
    <source>
        <dbReference type="ARBA" id="ARBA00022833"/>
    </source>
</evidence>
<dbReference type="PANTHER" id="PTHR13555:SF5">
    <property type="entry name" value="ZINC-FINGER OF A C2HC-TYPE"/>
    <property type="match status" value="1"/>
</dbReference>
<dbReference type="AlphaFoldDB" id="A0AAN7V926"/>
<gene>
    <name evidence="8" type="ORF">RI129_009770</name>
</gene>
<sequence length="704" mass="79016">MAETTMEEVISLEGELIPCEICGRTFLEAPLAKHRKVCERNVSKQRRVFDSQKQRVEGTDFAPFHQTQVKKSITGTPYAVDAFKKVKGVVDMTAHSASATSLTHDAPGTERCPSCDRQFGPRAYDRHVEWCKEHVAYVHRSPAQVLLAKERLEARIKYRVPAPKSKRAVVKEKYSPSLGSRTDSLTSIKSCTYLDQTPKIQKQKPVVALKKLNDASNYNHGDSVEVIKKNEKVKKNSTNFNDHIDPTNSTTQSDYNPFLTAERQLMELLECEDFKPFINKTESTKVANRPHTVSGSKMRLTEANHHNNNNKFVKSAENTRKKLDKNGESTKRVSVIDPPTDFQDGDDFELIESLINQNYLEGYNLLDEINENTDEKMSDHHINLPIAYFKFNDDSPIIDPRLINENDNLAIPDNLIVHHSSSNSSNDNLAPSSNVINQRSSSVRHLTRSSEKLYNTTASRGFSPNSKATKSAASNSKLTKSKKPTVVRKPSVSLHSSSASKSKNLSRPDIRKPVTSFKKSLSVQEAPKSKSKFKHDSGFETLNKPTTPATNIINQFAYGDFAKSEDLFEVDDVMLEEFKKFEENYLKDKDEQRRKKEQGLQETSINLDNVTDGPISKSNIDSAYNSLNRSTTKVRAKPNSLSPLEFTRPEISPTVSPASSGSDTVSVLCEPQKRVSKFCHECGTKYPIATAKFCVECGVKRLVL</sequence>
<evidence type="ECO:0000256" key="5">
    <source>
        <dbReference type="PROSITE-ProRule" id="PRU01371"/>
    </source>
</evidence>
<dbReference type="Gene3D" id="3.30.160.60">
    <property type="entry name" value="Classic Zinc Finger"/>
    <property type="match status" value="1"/>
</dbReference>
<dbReference type="EMBL" id="JAVRBK010000007">
    <property type="protein sequence ID" value="KAK5641223.1"/>
    <property type="molecule type" value="Genomic_DNA"/>
</dbReference>
<feature type="compositionally biased region" description="Polar residues" evidence="6">
    <location>
        <begin position="435"/>
        <end position="444"/>
    </location>
</feature>
<dbReference type="GO" id="GO:0008270">
    <property type="term" value="F:zinc ion binding"/>
    <property type="evidence" value="ECO:0007669"/>
    <property type="project" value="UniProtKB-KW"/>
</dbReference>
<dbReference type="InterPro" id="IPR049899">
    <property type="entry name" value="Znf_C2HC_C3H"/>
</dbReference>
<accession>A0AAN7V926</accession>
<name>A0AAN7V926_9COLE</name>
<feature type="region of interest" description="Disordered" evidence="6">
    <location>
        <begin position="421"/>
        <end position="542"/>
    </location>
</feature>
<feature type="compositionally biased region" description="Low complexity" evidence="6">
    <location>
        <begin position="463"/>
        <end position="478"/>
    </location>
</feature>
<feature type="region of interest" description="Disordered" evidence="6">
    <location>
        <begin position="590"/>
        <end position="612"/>
    </location>
</feature>
<dbReference type="PANTHER" id="PTHR13555">
    <property type="entry name" value="C2H2 ZINC FINGER CGI-62-RELATED"/>
    <property type="match status" value="1"/>
</dbReference>
<feature type="compositionally biased region" description="Polar residues" evidence="6">
    <location>
        <begin position="452"/>
        <end position="462"/>
    </location>
</feature>
<feature type="compositionally biased region" description="Low complexity" evidence="6">
    <location>
        <begin position="491"/>
        <end position="505"/>
    </location>
</feature>
<evidence type="ECO:0000259" key="7">
    <source>
        <dbReference type="PROSITE" id="PS52027"/>
    </source>
</evidence>
<dbReference type="InterPro" id="IPR026319">
    <property type="entry name" value="ZC2HC1A/B-like"/>
</dbReference>
<feature type="compositionally biased region" description="Polar residues" evidence="6">
    <location>
        <begin position="600"/>
        <end position="609"/>
    </location>
</feature>
<keyword evidence="2" id="KW-0677">Repeat</keyword>
<keyword evidence="9" id="KW-1185">Reference proteome</keyword>
<keyword evidence="1" id="KW-0479">Metal-binding</keyword>
<evidence type="ECO:0000256" key="3">
    <source>
        <dbReference type="ARBA" id="ARBA00022771"/>
    </source>
</evidence>
<keyword evidence="4" id="KW-0862">Zinc</keyword>
<evidence type="ECO:0000256" key="6">
    <source>
        <dbReference type="SAM" id="MobiDB-lite"/>
    </source>
</evidence>
<feature type="domain" description="C2HC/C3H-type" evidence="7">
    <location>
        <begin position="15"/>
        <end position="44"/>
    </location>
</feature>
<evidence type="ECO:0000256" key="1">
    <source>
        <dbReference type="ARBA" id="ARBA00022723"/>
    </source>
</evidence>
<evidence type="ECO:0000313" key="9">
    <source>
        <dbReference type="Proteomes" id="UP001329430"/>
    </source>
</evidence>
<keyword evidence="3 5" id="KW-0863">Zinc-finger</keyword>